<feature type="domain" description="Endonuclease/exonuclease/phosphatase" evidence="2">
    <location>
        <begin position="26"/>
        <end position="310"/>
    </location>
</feature>
<dbReference type="AlphaFoldDB" id="A0A914X0C1"/>
<dbReference type="InterPro" id="IPR036691">
    <property type="entry name" value="Endo/exonu/phosph_ase_sf"/>
</dbReference>
<feature type="chain" id="PRO_5037964077" evidence="1">
    <location>
        <begin position="23"/>
        <end position="329"/>
    </location>
</feature>
<protein>
    <submittedName>
        <fullName evidence="4">Endonuclease/exonuclease/phosphatase domain-containing protein</fullName>
    </submittedName>
</protein>
<dbReference type="Gene3D" id="3.60.10.10">
    <property type="entry name" value="Endonuclease/exonuclease/phosphatase"/>
    <property type="match status" value="1"/>
</dbReference>
<organism evidence="3 4">
    <name type="scientific">Plectus sambesii</name>
    <dbReference type="NCBI Taxonomy" id="2011161"/>
    <lineage>
        <taxon>Eukaryota</taxon>
        <taxon>Metazoa</taxon>
        <taxon>Ecdysozoa</taxon>
        <taxon>Nematoda</taxon>
        <taxon>Chromadorea</taxon>
        <taxon>Plectida</taxon>
        <taxon>Plectina</taxon>
        <taxon>Plectoidea</taxon>
        <taxon>Plectidae</taxon>
        <taxon>Plectus</taxon>
    </lineage>
</organism>
<evidence type="ECO:0000256" key="1">
    <source>
        <dbReference type="SAM" id="SignalP"/>
    </source>
</evidence>
<reference evidence="4" key="1">
    <citation type="submission" date="2022-11" db="UniProtKB">
        <authorList>
            <consortium name="WormBaseParasite"/>
        </authorList>
    </citation>
    <scope>IDENTIFICATION</scope>
</reference>
<sequence length="329" mass="37420">MRSSSLLLLAATLMLLALPANSLRVASFNVWRSGSSVHDGLNKIVRHIQWMNADIVALQEIMSSSDLLFITENLGPPWQSVGRIDPDYIDSAIISRFPIDYLSAMQTPYAVGATIQIDRGLNITFYSVHLTWHYYGPYLACDPNARASQAELNEAEMGDLSVRDPTRRYQNLLEIVGTEHFRTTFRMAEIQPIIFAGDFNAPSHLDWTSEMSGANCGWTHNWPVSEFMDKSLGFIDSFRHVYPQPSSYWGVTWSPVTAENKELGFEPQDRIDYILYKSSKLEAVQAFVYSGYEYVNKIPNHYNNDWPSDHSAVVTHFNIRQFPGSPYRS</sequence>
<dbReference type="SUPFAM" id="SSF56219">
    <property type="entry name" value="DNase I-like"/>
    <property type="match status" value="1"/>
</dbReference>
<name>A0A914X0C1_9BILA</name>
<accession>A0A914X0C1</accession>
<proteinExistence type="predicted"/>
<evidence type="ECO:0000313" key="3">
    <source>
        <dbReference type="Proteomes" id="UP000887566"/>
    </source>
</evidence>
<keyword evidence="1" id="KW-0732">Signal</keyword>
<feature type="signal peptide" evidence="1">
    <location>
        <begin position="1"/>
        <end position="22"/>
    </location>
</feature>
<dbReference type="Pfam" id="PF03372">
    <property type="entry name" value="Exo_endo_phos"/>
    <property type="match status" value="1"/>
</dbReference>
<dbReference type="WBParaSite" id="PSAMB.scaffold596size46246.g7169.t1">
    <property type="protein sequence ID" value="PSAMB.scaffold596size46246.g7169.t1"/>
    <property type="gene ID" value="PSAMB.scaffold596size46246.g7169"/>
</dbReference>
<dbReference type="InterPro" id="IPR005135">
    <property type="entry name" value="Endo/exonuclease/phosphatase"/>
</dbReference>
<dbReference type="Proteomes" id="UP000887566">
    <property type="component" value="Unplaced"/>
</dbReference>
<dbReference type="GO" id="GO:0003824">
    <property type="term" value="F:catalytic activity"/>
    <property type="evidence" value="ECO:0007669"/>
    <property type="project" value="InterPro"/>
</dbReference>
<keyword evidence="3" id="KW-1185">Reference proteome</keyword>
<dbReference type="PANTHER" id="PTHR41349">
    <property type="match status" value="1"/>
</dbReference>
<evidence type="ECO:0000259" key="2">
    <source>
        <dbReference type="Pfam" id="PF03372"/>
    </source>
</evidence>
<evidence type="ECO:0000313" key="4">
    <source>
        <dbReference type="WBParaSite" id="PSAMB.scaffold596size46246.g7169.t1"/>
    </source>
</evidence>
<dbReference type="PANTHER" id="PTHR41349:SF1">
    <property type="entry name" value="PROTEIN CBG08683"/>
    <property type="match status" value="1"/>
</dbReference>